<keyword evidence="8" id="KW-0723">Serine/threonine-protein kinase</keyword>
<feature type="signal peptide" evidence="30">
    <location>
        <begin position="1"/>
        <end position="31"/>
    </location>
</feature>
<dbReference type="GO" id="GO:0005886">
    <property type="term" value="C:plasma membrane"/>
    <property type="evidence" value="ECO:0007669"/>
    <property type="project" value="UniProtKB-SubCell"/>
</dbReference>
<comment type="similarity">
    <text evidence="5">Belongs to the protein kinase superfamily. Ser/Thr protein kinase family.</text>
</comment>
<dbReference type="eggNOG" id="ENOG502QPYS">
    <property type="taxonomic scope" value="Eukaryota"/>
</dbReference>
<keyword evidence="16" id="KW-0418">Kinase</keyword>
<dbReference type="InterPro" id="IPR001611">
    <property type="entry name" value="Leu-rich_rpt"/>
</dbReference>
<dbReference type="GO" id="GO:0005524">
    <property type="term" value="F:ATP binding"/>
    <property type="evidence" value="ECO:0007669"/>
    <property type="project" value="UniProtKB-UniRule"/>
</dbReference>
<organism evidence="32 33">
    <name type="scientific">Oryza rufipogon</name>
    <name type="common">Brownbeard rice</name>
    <name type="synonym">Asian wild rice</name>
    <dbReference type="NCBI Taxonomy" id="4529"/>
    <lineage>
        <taxon>Eukaryota</taxon>
        <taxon>Viridiplantae</taxon>
        <taxon>Streptophyta</taxon>
        <taxon>Embryophyta</taxon>
        <taxon>Tracheophyta</taxon>
        <taxon>Spermatophyta</taxon>
        <taxon>Magnoliopsida</taxon>
        <taxon>Liliopsida</taxon>
        <taxon>Poales</taxon>
        <taxon>Poaceae</taxon>
        <taxon>BOP clade</taxon>
        <taxon>Oryzoideae</taxon>
        <taxon>Oryzeae</taxon>
        <taxon>Oryzinae</taxon>
        <taxon>Oryza</taxon>
    </lineage>
</organism>
<dbReference type="OMA" id="CANDFAG"/>
<dbReference type="EnsemblPlants" id="ORUFI06G20600.1">
    <property type="protein sequence ID" value="ORUFI06G20600.1"/>
    <property type="gene ID" value="ORUFI06G20600"/>
</dbReference>
<dbReference type="InterPro" id="IPR013210">
    <property type="entry name" value="LRR_N_plant-typ"/>
</dbReference>
<evidence type="ECO:0000256" key="18">
    <source>
        <dbReference type="ARBA" id="ARBA00022840"/>
    </source>
</evidence>
<reference evidence="33" key="1">
    <citation type="submission" date="2013-06" db="EMBL/GenBank/DDBJ databases">
        <authorList>
            <person name="Zhao Q."/>
        </authorList>
    </citation>
    <scope>NUCLEOTIDE SEQUENCE</scope>
    <source>
        <strain evidence="33">cv. W1943</strain>
    </source>
</reference>
<evidence type="ECO:0000256" key="6">
    <source>
        <dbReference type="ARBA" id="ARBA00012513"/>
    </source>
</evidence>
<dbReference type="FunFam" id="1.10.510.10:FF:000358">
    <property type="entry name" value="Putative leucine-rich repeat receptor-like serine/threonine-protein kinase"/>
    <property type="match status" value="1"/>
</dbReference>
<evidence type="ECO:0000256" key="7">
    <source>
        <dbReference type="ARBA" id="ARBA00022475"/>
    </source>
</evidence>
<evidence type="ECO:0000256" key="26">
    <source>
        <dbReference type="ARBA" id="ARBA00056628"/>
    </source>
</evidence>
<dbReference type="AlphaFoldDB" id="A0A0E0PZJ2"/>
<evidence type="ECO:0000256" key="3">
    <source>
        <dbReference type="ARBA" id="ARBA00004251"/>
    </source>
</evidence>
<evidence type="ECO:0000313" key="32">
    <source>
        <dbReference type="EnsemblPlants" id="ORUFI06G20600.1"/>
    </source>
</evidence>
<dbReference type="InterPro" id="IPR011009">
    <property type="entry name" value="Kinase-like_dom_sf"/>
</dbReference>
<dbReference type="Gene3D" id="3.30.200.20">
    <property type="entry name" value="Phosphorylase Kinase, domain 1"/>
    <property type="match status" value="1"/>
</dbReference>
<dbReference type="SUPFAM" id="SSF56112">
    <property type="entry name" value="Protein kinase-like (PK-like)"/>
    <property type="match status" value="1"/>
</dbReference>
<accession>A0A0E0PZJ2</accession>
<dbReference type="EC" id="2.7.11.1" evidence="6"/>
<evidence type="ECO:0000256" key="30">
    <source>
        <dbReference type="SAM" id="SignalP"/>
    </source>
</evidence>
<dbReference type="STRING" id="4529.A0A0E0PZJ2"/>
<dbReference type="SMR" id="A0A0E0PZJ2"/>
<evidence type="ECO:0000256" key="22">
    <source>
        <dbReference type="ARBA" id="ARBA00023180"/>
    </source>
</evidence>
<evidence type="ECO:0000256" key="16">
    <source>
        <dbReference type="ARBA" id="ARBA00022777"/>
    </source>
</evidence>
<dbReference type="InterPro" id="IPR017441">
    <property type="entry name" value="Protein_kinase_ATP_BS"/>
</dbReference>
<evidence type="ECO:0000256" key="9">
    <source>
        <dbReference type="ARBA" id="ARBA00022553"/>
    </source>
</evidence>
<dbReference type="Pfam" id="PF00560">
    <property type="entry name" value="LRR_1"/>
    <property type="match status" value="6"/>
</dbReference>
<dbReference type="Pfam" id="PF13855">
    <property type="entry name" value="LRR_8"/>
    <property type="match status" value="2"/>
</dbReference>
<keyword evidence="13 30" id="KW-0732">Signal</keyword>
<dbReference type="GO" id="GO:0033612">
    <property type="term" value="F:receptor serine/threonine kinase binding"/>
    <property type="evidence" value="ECO:0007669"/>
    <property type="project" value="TreeGrafter"/>
</dbReference>
<dbReference type="InterPro" id="IPR008271">
    <property type="entry name" value="Ser/Thr_kinase_AS"/>
</dbReference>
<dbReference type="FunFam" id="3.80.10.10:FF:000275">
    <property type="entry name" value="Leucine-rich repeat receptor-like protein kinase"/>
    <property type="match status" value="1"/>
</dbReference>
<dbReference type="FunFam" id="3.30.200.20:FF:000432">
    <property type="entry name" value="LRR receptor-like serine/threonine-protein kinase EFR"/>
    <property type="match status" value="1"/>
</dbReference>
<evidence type="ECO:0000259" key="31">
    <source>
        <dbReference type="PROSITE" id="PS50011"/>
    </source>
</evidence>
<keyword evidence="11" id="KW-0808">Transferase</keyword>
<dbReference type="FunFam" id="3.80.10.10:FF:000383">
    <property type="entry name" value="Leucine-rich repeat receptor protein kinase EMS1"/>
    <property type="match status" value="1"/>
</dbReference>
<evidence type="ECO:0000256" key="13">
    <source>
        <dbReference type="ARBA" id="ARBA00022729"/>
    </source>
</evidence>
<dbReference type="PROSITE" id="PS00108">
    <property type="entry name" value="PROTEIN_KINASE_ST"/>
    <property type="match status" value="1"/>
</dbReference>
<evidence type="ECO:0000256" key="15">
    <source>
        <dbReference type="ARBA" id="ARBA00022741"/>
    </source>
</evidence>
<evidence type="ECO:0000256" key="1">
    <source>
        <dbReference type="ARBA" id="ARBA00001936"/>
    </source>
</evidence>
<comment type="catalytic activity">
    <reaction evidence="23">
        <text>L-threonyl-[protein] + ATP = O-phospho-L-threonyl-[protein] + ADP + H(+)</text>
        <dbReference type="Rhea" id="RHEA:46608"/>
        <dbReference type="Rhea" id="RHEA-COMP:11060"/>
        <dbReference type="Rhea" id="RHEA-COMP:11605"/>
        <dbReference type="ChEBI" id="CHEBI:15378"/>
        <dbReference type="ChEBI" id="CHEBI:30013"/>
        <dbReference type="ChEBI" id="CHEBI:30616"/>
        <dbReference type="ChEBI" id="CHEBI:61977"/>
        <dbReference type="ChEBI" id="CHEBI:456216"/>
        <dbReference type="EC" id="2.7.11.1"/>
    </reaction>
</comment>
<dbReference type="Gene3D" id="3.80.10.10">
    <property type="entry name" value="Ribonuclease Inhibitor"/>
    <property type="match status" value="5"/>
</dbReference>
<comment type="catalytic activity">
    <reaction evidence="24">
        <text>L-seryl-[protein] + ATP = O-phospho-L-seryl-[protein] + ADP + H(+)</text>
        <dbReference type="Rhea" id="RHEA:17989"/>
        <dbReference type="Rhea" id="RHEA-COMP:9863"/>
        <dbReference type="Rhea" id="RHEA-COMP:11604"/>
        <dbReference type="ChEBI" id="CHEBI:15378"/>
        <dbReference type="ChEBI" id="CHEBI:29999"/>
        <dbReference type="ChEBI" id="CHEBI:30616"/>
        <dbReference type="ChEBI" id="CHEBI:83421"/>
        <dbReference type="ChEBI" id="CHEBI:456216"/>
        <dbReference type="EC" id="2.7.11.1"/>
    </reaction>
</comment>
<evidence type="ECO:0000256" key="12">
    <source>
        <dbReference type="ARBA" id="ARBA00022692"/>
    </source>
</evidence>
<keyword evidence="18 28" id="KW-0067">ATP-binding</keyword>
<evidence type="ECO:0000256" key="2">
    <source>
        <dbReference type="ARBA" id="ARBA00001946"/>
    </source>
</evidence>
<dbReference type="PROSITE" id="PS00107">
    <property type="entry name" value="PROTEIN_KINASE_ATP"/>
    <property type="match status" value="1"/>
</dbReference>
<evidence type="ECO:0000256" key="21">
    <source>
        <dbReference type="ARBA" id="ARBA00023170"/>
    </source>
</evidence>
<reference evidence="32" key="2">
    <citation type="submission" date="2015-06" db="UniProtKB">
        <authorList>
            <consortium name="EnsemblPlants"/>
        </authorList>
    </citation>
    <scope>IDENTIFICATION</scope>
</reference>
<comment type="cofactor">
    <cofactor evidence="2">
        <name>Mg(2+)</name>
        <dbReference type="ChEBI" id="CHEBI:18420"/>
    </cofactor>
</comment>
<keyword evidence="10" id="KW-0433">Leucine-rich repeat</keyword>
<keyword evidence="15 28" id="KW-0547">Nucleotide-binding</keyword>
<dbReference type="InterPro" id="IPR000719">
    <property type="entry name" value="Prot_kinase_dom"/>
</dbReference>
<comment type="function">
    <text evidence="26">The processed protein kinase Xa21 chain released by protein cleavage after X.oryzae pv. oryzae protein Ax21 detection translocates into the nucleus where it can bind and regulate WRKY62, a transcription factor. Confers resistance to the bacterial pathogen X.oryzae pv. oryzae (Xoo).</text>
</comment>
<comment type="function">
    <text evidence="25">Receptor kinase that detects X.oryzae pv. oryzae protein Ax21 to promote innate immunity. Following X.oryzae pv. oryzae protein Ax21 detection, undergoes cleavage, releasing the processed protein kinase Xa21 chain.</text>
</comment>
<dbReference type="HOGENOM" id="CLU_000288_22_1_1"/>
<evidence type="ECO:0000256" key="5">
    <source>
        <dbReference type="ARBA" id="ARBA00008684"/>
    </source>
</evidence>
<evidence type="ECO:0000256" key="23">
    <source>
        <dbReference type="ARBA" id="ARBA00047899"/>
    </source>
</evidence>
<evidence type="ECO:0000256" key="20">
    <source>
        <dbReference type="ARBA" id="ARBA00023136"/>
    </source>
</evidence>
<feature type="domain" description="Protein kinase" evidence="31">
    <location>
        <begin position="823"/>
        <end position="1135"/>
    </location>
</feature>
<evidence type="ECO:0000256" key="17">
    <source>
        <dbReference type="ARBA" id="ARBA00022824"/>
    </source>
</evidence>
<feature type="transmembrane region" description="Helical" evidence="29">
    <location>
        <begin position="769"/>
        <end position="792"/>
    </location>
</feature>
<dbReference type="PROSITE" id="PS50011">
    <property type="entry name" value="PROTEIN_KINASE_DOM"/>
    <property type="match status" value="1"/>
</dbReference>
<dbReference type="InterPro" id="IPR050647">
    <property type="entry name" value="Plant_LRR-RLKs"/>
</dbReference>
<dbReference type="GO" id="GO:0004674">
    <property type="term" value="F:protein serine/threonine kinase activity"/>
    <property type="evidence" value="ECO:0007669"/>
    <property type="project" value="UniProtKB-KW"/>
</dbReference>
<dbReference type="PANTHER" id="PTHR48056">
    <property type="entry name" value="LRR RECEPTOR-LIKE SERINE/THREONINE-PROTEIN KINASE-RELATED"/>
    <property type="match status" value="1"/>
</dbReference>
<feature type="chain" id="PRO_5002370649" description="Receptor kinase-like protein Xa21" evidence="30">
    <location>
        <begin position="32"/>
        <end position="1139"/>
    </location>
</feature>
<evidence type="ECO:0000256" key="25">
    <source>
        <dbReference type="ARBA" id="ARBA00054320"/>
    </source>
</evidence>
<evidence type="ECO:0000256" key="29">
    <source>
        <dbReference type="SAM" id="Phobius"/>
    </source>
</evidence>
<evidence type="ECO:0000256" key="19">
    <source>
        <dbReference type="ARBA" id="ARBA00022989"/>
    </source>
</evidence>
<dbReference type="SUPFAM" id="SSF52058">
    <property type="entry name" value="L domain-like"/>
    <property type="match status" value="3"/>
</dbReference>
<keyword evidence="33" id="KW-1185">Reference proteome</keyword>
<dbReference type="Gramene" id="ORUFI06G20600.1">
    <property type="protein sequence ID" value="ORUFI06G20600.1"/>
    <property type="gene ID" value="ORUFI06G20600"/>
</dbReference>
<dbReference type="SMART" id="SM00220">
    <property type="entry name" value="S_TKc"/>
    <property type="match status" value="1"/>
</dbReference>
<keyword evidence="17" id="KW-0256">Endoplasmic reticulum</keyword>
<keyword evidence="9" id="KW-0597">Phosphoprotein</keyword>
<feature type="binding site" evidence="28">
    <location>
        <position position="852"/>
    </location>
    <ligand>
        <name>ATP</name>
        <dbReference type="ChEBI" id="CHEBI:30616"/>
    </ligand>
</feature>
<dbReference type="FunFam" id="3.80.10.10:FF:001158">
    <property type="entry name" value="Leucine-rich repeat protein kinase family protein"/>
    <property type="match status" value="1"/>
</dbReference>
<proteinExistence type="inferred from homology"/>
<dbReference type="Gene3D" id="1.10.510.10">
    <property type="entry name" value="Transferase(Phosphotransferase) domain 1"/>
    <property type="match status" value="1"/>
</dbReference>
<evidence type="ECO:0000256" key="24">
    <source>
        <dbReference type="ARBA" id="ARBA00048679"/>
    </source>
</evidence>
<keyword evidence="19 29" id="KW-1133">Transmembrane helix</keyword>
<keyword evidence="14" id="KW-0677">Repeat</keyword>
<evidence type="ECO:0000256" key="28">
    <source>
        <dbReference type="PROSITE-ProRule" id="PRU10141"/>
    </source>
</evidence>
<dbReference type="FunFam" id="3.80.10.10:FF:000288">
    <property type="entry name" value="LRR receptor-like serine/threonine-protein kinase EFR"/>
    <property type="match status" value="1"/>
</dbReference>
<comment type="subcellular location">
    <subcellularLocation>
        <location evidence="3">Cell membrane</location>
        <topology evidence="3">Single-pass type I membrane protein</topology>
    </subcellularLocation>
    <subcellularLocation>
        <location evidence="4">Endoplasmic reticulum membrane</location>
        <topology evidence="4">Single-pass membrane protein</topology>
    </subcellularLocation>
</comment>
<keyword evidence="12 29" id="KW-0812">Transmembrane</keyword>
<keyword evidence="21" id="KW-0675">Receptor</keyword>
<sequence length="1139" mass="124235">MIPIGTLTPSLLTFAVLYAFLTLPLIPSLSSTALDDESNKDLQALLCLKSRLSNNARSLASWNESLQFCTWPGITCGKRHESRVTALHLESLDLNGHLPPCIGNLTFLTRIHLSNNRLNGEIPIEVGHLRRLVYINLSSNNLTGVIPNSLSSCSSLEILNLGNNFLQGEIPLGLSNCSNLKRIVLHENMLHGGIPDGFTALDKLSVLFAHSNNLSGNIPHSLGSVSSLTYVVLANNSLTGGIPPVLANCSSLQWLDLRKNHIGGEIPPALFNSSSLQAINLAENNFFGSIPPLSDLSSIQFLYLSYNNLSGSIPSSLGNSTSLYSLLLAWNELQGSIPSSLSRIPYLEELEFTGNNLTGTVPLPLYNMSTLTFLGMAENNLIGELPQNIGYTLKSIEMFILQGNKFHGQIPKSLAKATNLQLINLRENAFKGIIPYFGSLPNLTILDLGKNQLEAGDWTFLPALAHTQLAELYLDANNLQGSLPSSTGDLPQSMKILVLTSNFISGTIPQEIEQLRNLVLLQIDHNLLTGNLPDSLGNLSNLLILSLAQNSFYGKIPLSIGKLNQLTELYLQDNSFSGLIPKALGQCQKLDILNLSCNSLEGTIPKELFTISTLSEGLDLSHNRLSGPIPVEVGSLINLGPLNISNNKLSGEIPSALGDCVRLEYLNMEGNVLNGQIPKSFSALRGIIQMDLSRNNLSGQIPEFFETLSSMVLLNLSFNNLEGPIPSNGIFQNASKVFLQGNKELCAISPLLKLPLCQISASKNNHTSYIAKVVGLSVFCLVFLSCLAVFFLKRKKAKNPTDPSYKKLEKLTYADLVKVTNNFSPTNLIGSGKYGSVYVGKFDAEAHAVAIKVFKLDQLGAPKSFIAECEALRNTRHRNLVRVITACSTFDPTGHEFKALVLEYMVNGNLECWLHPTSYKNRPRNPVRLSTRIEIALDMAAALDYLHNRCMPPIVHCDLKPSNVLLDNAMGARVSDFGLAKFLHSNISSTSDRSTSLLGPRGSIGYIAPEYGFGSKISTEGDVYSYGVIILEMLTGKRPTDEMFNDGLNLHQFAKEAFPLKIGQILDPSIMPDYENEDNDANNDLDHDNCLMDGMLNCVTKLVKLGLLCSAVAPKDRPTMQSVYKEVAAIKEEFSALHG</sequence>
<dbReference type="GO" id="GO:0005789">
    <property type="term" value="C:endoplasmic reticulum membrane"/>
    <property type="evidence" value="ECO:0007669"/>
    <property type="project" value="UniProtKB-SubCell"/>
</dbReference>
<keyword evidence="20 29" id="KW-0472">Membrane</keyword>
<dbReference type="InterPro" id="IPR032675">
    <property type="entry name" value="LRR_dom_sf"/>
</dbReference>
<dbReference type="InterPro" id="IPR003591">
    <property type="entry name" value="Leu-rich_rpt_typical-subtyp"/>
</dbReference>
<evidence type="ECO:0000256" key="11">
    <source>
        <dbReference type="ARBA" id="ARBA00022679"/>
    </source>
</evidence>
<evidence type="ECO:0000256" key="27">
    <source>
        <dbReference type="ARBA" id="ARBA00072040"/>
    </source>
</evidence>
<dbReference type="Pfam" id="PF00069">
    <property type="entry name" value="Pkinase"/>
    <property type="match status" value="1"/>
</dbReference>
<comment type="cofactor">
    <cofactor evidence="1">
        <name>Mn(2+)</name>
        <dbReference type="ChEBI" id="CHEBI:29035"/>
    </cofactor>
</comment>
<evidence type="ECO:0000313" key="33">
    <source>
        <dbReference type="Proteomes" id="UP000008022"/>
    </source>
</evidence>
<evidence type="ECO:0000256" key="10">
    <source>
        <dbReference type="ARBA" id="ARBA00022614"/>
    </source>
</evidence>
<evidence type="ECO:0000256" key="4">
    <source>
        <dbReference type="ARBA" id="ARBA00004389"/>
    </source>
</evidence>
<protein>
    <recommendedName>
        <fullName evidence="27">Receptor kinase-like protein Xa21</fullName>
        <ecNumber evidence="6">2.7.11.1</ecNumber>
    </recommendedName>
</protein>
<dbReference type="SMART" id="SM00369">
    <property type="entry name" value="LRR_TYP"/>
    <property type="match status" value="8"/>
</dbReference>
<dbReference type="PANTHER" id="PTHR48056:SF83">
    <property type="entry name" value="LRR RECEPTOR-LIKE SERINE_THREONINE-PROTEIN KINASE FLS2"/>
    <property type="match status" value="1"/>
</dbReference>
<evidence type="ECO:0000256" key="14">
    <source>
        <dbReference type="ARBA" id="ARBA00022737"/>
    </source>
</evidence>
<keyword evidence="22" id="KW-0325">Glycoprotein</keyword>
<name>A0A0E0PZJ2_ORYRU</name>
<dbReference type="Pfam" id="PF08263">
    <property type="entry name" value="LRRNT_2"/>
    <property type="match status" value="1"/>
</dbReference>
<keyword evidence="7" id="KW-1003">Cell membrane</keyword>
<evidence type="ECO:0000256" key="8">
    <source>
        <dbReference type="ARBA" id="ARBA00022527"/>
    </source>
</evidence>
<dbReference type="Proteomes" id="UP000008022">
    <property type="component" value="Unassembled WGS sequence"/>
</dbReference>